<dbReference type="AlphaFoldDB" id="A0A9D4QS13"/>
<comment type="caution">
    <text evidence="2">The sequence shown here is derived from an EMBL/GenBank/DDBJ whole genome shotgun (WGS) entry which is preliminary data.</text>
</comment>
<accession>A0A9D4QS13</accession>
<sequence>MTSGSLRTDSGPTSPPATVTSADAELEVAVCTVRVQDIPDFNLMSLVQCLLVACVPGADTRFGCL</sequence>
<dbReference type="Proteomes" id="UP000828390">
    <property type="component" value="Unassembled WGS sequence"/>
</dbReference>
<feature type="region of interest" description="Disordered" evidence="1">
    <location>
        <begin position="1"/>
        <end position="20"/>
    </location>
</feature>
<reference evidence="2" key="1">
    <citation type="journal article" date="2019" name="bioRxiv">
        <title>The Genome of the Zebra Mussel, Dreissena polymorpha: A Resource for Invasive Species Research.</title>
        <authorList>
            <person name="McCartney M.A."/>
            <person name="Auch B."/>
            <person name="Kono T."/>
            <person name="Mallez S."/>
            <person name="Zhang Y."/>
            <person name="Obille A."/>
            <person name="Becker A."/>
            <person name="Abrahante J.E."/>
            <person name="Garbe J."/>
            <person name="Badalamenti J.P."/>
            <person name="Herman A."/>
            <person name="Mangelson H."/>
            <person name="Liachko I."/>
            <person name="Sullivan S."/>
            <person name="Sone E.D."/>
            <person name="Koren S."/>
            <person name="Silverstein K.A.T."/>
            <person name="Beckman K.B."/>
            <person name="Gohl D.M."/>
        </authorList>
    </citation>
    <scope>NUCLEOTIDE SEQUENCE</scope>
    <source>
        <strain evidence="2">Duluth1</strain>
        <tissue evidence="2">Whole animal</tissue>
    </source>
</reference>
<evidence type="ECO:0000256" key="1">
    <source>
        <dbReference type="SAM" id="MobiDB-lite"/>
    </source>
</evidence>
<dbReference type="EMBL" id="JAIWYP010000004">
    <property type="protein sequence ID" value="KAH3841274.1"/>
    <property type="molecule type" value="Genomic_DNA"/>
</dbReference>
<evidence type="ECO:0000313" key="3">
    <source>
        <dbReference type="Proteomes" id="UP000828390"/>
    </source>
</evidence>
<gene>
    <name evidence="2" type="ORF">DPMN_114733</name>
</gene>
<organism evidence="2 3">
    <name type="scientific">Dreissena polymorpha</name>
    <name type="common">Zebra mussel</name>
    <name type="synonym">Mytilus polymorpha</name>
    <dbReference type="NCBI Taxonomy" id="45954"/>
    <lineage>
        <taxon>Eukaryota</taxon>
        <taxon>Metazoa</taxon>
        <taxon>Spiralia</taxon>
        <taxon>Lophotrochozoa</taxon>
        <taxon>Mollusca</taxon>
        <taxon>Bivalvia</taxon>
        <taxon>Autobranchia</taxon>
        <taxon>Heteroconchia</taxon>
        <taxon>Euheterodonta</taxon>
        <taxon>Imparidentia</taxon>
        <taxon>Neoheterodontei</taxon>
        <taxon>Myida</taxon>
        <taxon>Dreissenoidea</taxon>
        <taxon>Dreissenidae</taxon>
        <taxon>Dreissena</taxon>
    </lineage>
</organism>
<evidence type="ECO:0000313" key="2">
    <source>
        <dbReference type="EMBL" id="KAH3841274.1"/>
    </source>
</evidence>
<reference evidence="2" key="2">
    <citation type="submission" date="2020-11" db="EMBL/GenBank/DDBJ databases">
        <authorList>
            <person name="McCartney M.A."/>
            <person name="Auch B."/>
            <person name="Kono T."/>
            <person name="Mallez S."/>
            <person name="Becker A."/>
            <person name="Gohl D.M."/>
            <person name="Silverstein K.A.T."/>
            <person name="Koren S."/>
            <person name="Bechman K.B."/>
            <person name="Herman A."/>
            <person name="Abrahante J.E."/>
            <person name="Garbe J."/>
        </authorList>
    </citation>
    <scope>NUCLEOTIDE SEQUENCE</scope>
    <source>
        <strain evidence="2">Duluth1</strain>
        <tissue evidence="2">Whole animal</tissue>
    </source>
</reference>
<protein>
    <submittedName>
        <fullName evidence="2">Uncharacterized protein</fullName>
    </submittedName>
</protein>
<name>A0A9D4QS13_DREPO</name>
<proteinExistence type="predicted"/>
<keyword evidence="3" id="KW-1185">Reference proteome</keyword>